<comment type="similarity">
    <text evidence="7">Belongs to the chloroperoxidase family.</text>
</comment>
<evidence type="ECO:0000256" key="1">
    <source>
        <dbReference type="ARBA" id="ARBA00001970"/>
    </source>
</evidence>
<evidence type="ECO:0000313" key="10">
    <source>
        <dbReference type="EMBL" id="KAF2729108.1"/>
    </source>
</evidence>
<protein>
    <submittedName>
        <fullName evidence="10">Oxidase</fullName>
    </submittedName>
</protein>
<name>A0A9P4QKP3_9PLEO</name>
<keyword evidence="2" id="KW-0575">Peroxidase</keyword>
<feature type="domain" description="Heme haloperoxidase family profile" evidence="9">
    <location>
        <begin position="60"/>
        <end position="311"/>
    </location>
</feature>
<dbReference type="Proteomes" id="UP000799444">
    <property type="component" value="Unassembled WGS sequence"/>
</dbReference>
<keyword evidence="3" id="KW-0349">Heme</keyword>
<dbReference type="GO" id="GO:0004601">
    <property type="term" value="F:peroxidase activity"/>
    <property type="evidence" value="ECO:0007669"/>
    <property type="project" value="UniProtKB-KW"/>
</dbReference>
<dbReference type="AlphaFoldDB" id="A0A9P4QKP3"/>
<comment type="cofactor">
    <cofactor evidence="1">
        <name>heme b</name>
        <dbReference type="ChEBI" id="CHEBI:60344"/>
    </cofactor>
</comment>
<gene>
    <name evidence="10" type="ORF">EJ04DRAFT_81375</name>
</gene>
<keyword evidence="6" id="KW-0408">Iron</keyword>
<dbReference type="Pfam" id="PF01328">
    <property type="entry name" value="Peroxidase_2"/>
    <property type="match status" value="1"/>
</dbReference>
<dbReference type="InterPro" id="IPR036851">
    <property type="entry name" value="Chloroperoxidase-like_sf"/>
</dbReference>
<accession>A0A9P4QKP3</accession>
<dbReference type="PANTHER" id="PTHR33577">
    <property type="entry name" value="STERIGMATOCYSTIN BIOSYNTHESIS PEROXIDASE STCC-RELATED"/>
    <property type="match status" value="1"/>
</dbReference>
<evidence type="ECO:0000256" key="5">
    <source>
        <dbReference type="ARBA" id="ARBA00023002"/>
    </source>
</evidence>
<organism evidence="10 11">
    <name type="scientific">Polyplosphaeria fusca</name>
    <dbReference type="NCBI Taxonomy" id="682080"/>
    <lineage>
        <taxon>Eukaryota</taxon>
        <taxon>Fungi</taxon>
        <taxon>Dikarya</taxon>
        <taxon>Ascomycota</taxon>
        <taxon>Pezizomycotina</taxon>
        <taxon>Dothideomycetes</taxon>
        <taxon>Pleosporomycetidae</taxon>
        <taxon>Pleosporales</taxon>
        <taxon>Tetraplosphaeriaceae</taxon>
        <taxon>Polyplosphaeria</taxon>
    </lineage>
</organism>
<evidence type="ECO:0000256" key="2">
    <source>
        <dbReference type="ARBA" id="ARBA00022559"/>
    </source>
</evidence>
<reference evidence="10" key="1">
    <citation type="journal article" date="2020" name="Stud. Mycol.">
        <title>101 Dothideomycetes genomes: a test case for predicting lifestyles and emergence of pathogens.</title>
        <authorList>
            <person name="Haridas S."/>
            <person name="Albert R."/>
            <person name="Binder M."/>
            <person name="Bloem J."/>
            <person name="Labutti K."/>
            <person name="Salamov A."/>
            <person name="Andreopoulos B."/>
            <person name="Baker S."/>
            <person name="Barry K."/>
            <person name="Bills G."/>
            <person name="Bluhm B."/>
            <person name="Cannon C."/>
            <person name="Castanera R."/>
            <person name="Culley D."/>
            <person name="Daum C."/>
            <person name="Ezra D."/>
            <person name="Gonzalez J."/>
            <person name="Henrissat B."/>
            <person name="Kuo A."/>
            <person name="Liang C."/>
            <person name="Lipzen A."/>
            <person name="Lutzoni F."/>
            <person name="Magnuson J."/>
            <person name="Mondo S."/>
            <person name="Nolan M."/>
            <person name="Ohm R."/>
            <person name="Pangilinan J."/>
            <person name="Park H.-J."/>
            <person name="Ramirez L."/>
            <person name="Alfaro M."/>
            <person name="Sun H."/>
            <person name="Tritt A."/>
            <person name="Yoshinaga Y."/>
            <person name="Zwiers L.-H."/>
            <person name="Turgeon B."/>
            <person name="Goodwin S."/>
            <person name="Spatafora J."/>
            <person name="Crous P."/>
            <person name="Grigoriev I."/>
        </authorList>
    </citation>
    <scope>NUCLEOTIDE SEQUENCE</scope>
    <source>
        <strain evidence="10">CBS 125425</strain>
    </source>
</reference>
<dbReference type="InterPro" id="IPR000028">
    <property type="entry name" value="Chloroperoxidase"/>
</dbReference>
<feature type="chain" id="PRO_5040298276" evidence="8">
    <location>
        <begin position="21"/>
        <end position="434"/>
    </location>
</feature>
<dbReference type="EMBL" id="ML996256">
    <property type="protein sequence ID" value="KAF2729108.1"/>
    <property type="molecule type" value="Genomic_DNA"/>
</dbReference>
<keyword evidence="11" id="KW-1185">Reference proteome</keyword>
<dbReference type="PROSITE" id="PS51405">
    <property type="entry name" value="HEME_HALOPEROXIDASE"/>
    <property type="match status" value="1"/>
</dbReference>
<evidence type="ECO:0000256" key="3">
    <source>
        <dbReference type="ARBA" id="ARBA00022617"/>
    </source>
</evidence>
<sequence>MMFSARLALPLLGLSPFVHSFPTAQHLEKLNTGDLRKVIGDIQNNKRFLVSGGKPIDVSGKHAFQPPNFAAGDQRGPCPGLNALANHGYLPRDGVVNMVEIMAATNEVFGMSVEVGLLLGVMGTIWGGNPLGLDPGFSIGGEVDNKAILGNLGGLLGKPRGLEGTHNFIESDASNTRDDLYMNGDAATMNMTRFMDLYNSMKDGVLTFEDVGAQISKRFQESKAENPYFYSGPYTGIIARNAGYAFGSRLLSNHSKEFPLGQMTQGVMKSLWGVYDDDTAPEGMVYRRGHERIPENFYKIPVDYTLIQLNADLLAWYLMDPATLSIGGNMGKANSFVGLDLTDITGGVLNAKTLLEGNGLICFVLEVIKTFSPNLLGSLFTTLTEPLELITEKLSAPALNITGCPVLGDLKEGGMKLQDRLIQFPGAKRAGSAL</sequence>
<evidence type="ECO:0000313" key="11">
    <source>
        <dbReference type="Proteomes" id="UP000799444"/>
    </source>
</evidence>
<keyword evidence="5" id="KW-0560">Oxidoreductase</keyword>
<evidence type="ECO:0000259" key="9">
    <source>
        <dbReference type="PROSITE" id="PS51405"/>
    </source>
</evidence>
<dbReference type="GO" id="GO:0046872">
    <property type="term" value="F:metal ion binding"/>
    <property type="evidence" value="ECO:0007669"/>
    <property type="project" value="UniProtKB-KW"/>
</dbReference>
<evidence type="ECO:0000256" key="4">
    <source>
        <dbReference type="ARBA" id="ARBA00022723"/>
    </source>
</evidence>
<keyword evidence="8" id="KW-0732">Signal</keyword>
<comment type="caution">
    <text evidence="10">The sequence shown here is derived from an EMBL/GenBank/DDBJ whole genome shotgun (WGS) entry which is preliminary data.</text>
</comment>
<keyword evidence="4" id="KW-0479">Metal-binding</keyword>
<evidence type="ECO:0000256" key="7">
    <source>
        <dbReference type="ARBA" id="ARBA00025795"/>
    </source>
</evidence>
<dbReference type="OrthoDB" id="407298at2759"/>
<evidence type="ECO:0000256" key="6">
    <source>
        <dbReference type="ARBA" id="ARBA00023004"/>
    </source>
</evidence>
<feature type="signal peptide" evidence="8">
    <location>
        <begin position="1"/>
        <end position="20"/>
    </location>
</feature>
<proteinExistence type="inferred from homology"/>
<dbReference type="SUPFAM" id="SSF47571">
    <property type="entry name" value="Cloroperoxidase"/>
    <property type="match status" value="1"/>
</dbReference>
<dbReference type="PANTHER" id="PTHR33577:SF16">
    <property type="entry name" value="HEME HALOPEROXIDASE FAMILY PROFILE DOMAIN-CONTAINING PROTEIN"/>
    <property type="match status" value="1"/>
</dbReference>
<dbReference type="Gene3D" id="1.10.489.10">
    <property type="entry name" value="Chloroperoxidase-like"/>
    <property type="match status" value="1"/>
</dbReference>
<evidence type="ECO:0000256" key="8">
    <source>
        <dbReference type="SAM" id="SignalP"/>
    </source>
</evidence>